<feature type="signal peptide" evidence="3">
    <location>
        <begin position="1"/>
        <end position="23"/>
    </location>
</feature>
<dbReference type="InterPro" id="IPR050780">
    <property type="entry name" value="Mucin_vWF_Thrombospondin_sf"/>
</dbReference>
<evidence type="ECO:0000313" key="6">
    <source>
        <dbReference type="RefSeq" id="XP_006812472.1"/>
    </source>
</evidence>
<evidence type="ECO:0000313" key="5">
    <source>
        <dbReference type="Proteomes" id="UP000694865"/>
    </source>
</evidence>
<dbReference type="PANTHER" id="PTHR11339">
    <property type="entry name" value="EXTRACELLULAR MATRIX GLYCOPROTEIN RELATED"/>
    <property type="match status" value="1"/>
</dbReference>
<evidence type="ECO:0000256" key="3">
    <source>
        <dbReference type="SAM" id="SignalP"/>
    </source>
</evidence>
<keyword evidence="3" id="KW-0732">Signal</keyword>
<protein>
    <submittedName>
        <fullName evidence="6">IgGFc-binding protein-like</fullName>
    </submittedName>
</protein>
<dbReference type="Proteomes" id="UP000694865">
    <property type="component" value="Unplaced"/>
</dbReference>
<dbReference type="GeneID" id="102809549"/>
<accession>A0ABM0LXI1</accession>
<reference evidence="6" key="1">
    <citation type="submission" date="2025-08" db="UniProtKB">
        <authorList>
            <consortium name="RefSeq"/>
        </authorList>
    </citation>
    <scope>IDENTIFICATION</scope>
    <source>
        <tissue evidence="6">Testes</tissue>
    </source>
</reference>
<keyword evidence="2" id="KW-0325">Glycoprotein</keyword>
<name>A0ABM0LXI1_SACKO</name>
<proteinExistence type="predicted"/>
<dbReference type="SMART" id="SM00216">
    <property type="entry name" value="VWD"/>
    <property type="match status" value="1"/>
</dbReference>
<feature type="domain" description="VWFD" evidence="4">
    <location>
        <begin position="176"/>
        <end position="355"/>
    </location>
</feature>
<dbReference type="PROSITE" id="PS51257">
    <property type="entry name" value="PROKAR_LIPOPROTEIN"/>
    <property type="match status" value="1"/>
</dbReference>
<dbReference type="InterPro" id="IPR001846">
    <property type="entry name" value="VWF_type-D"/>
</dbReference>
<evidence type="ECO:0000256" key="2">
    <source>
        <dbReference type="ARBA" id="ARBA00023180"/>
    </source>
</evidence>
<keyword evidence="5" id="KW-1185">Reference proteome</keyword>
<feature type="chain" id="PRO_5046843246" evidence="3">
    <location>
        <begin position="24"/>
        <end position="368"/>
    </location>
</feature>
<dbReference type="Pfam" id="PF00094">
    <property type="entry name" value="VWD"/>
    <property type="match status" value="1"/>
</dbReference>
<sequence>MGRVISNVVTVILFSACLTSVLAASLEGKESPVSDTGSRLGSFFHGLYQRQMTPTECNETAECKSLFNNIETKGNCLEQCDITKHLLQMNNNFNLCNKVNKCGCKCCIDADDGEKLKNDSYPCIADNDRDLCACKFGGMCKSECEDGEHNVTNKQFSLCSLNCVCCVKTKNHTKYPEGTSEGDPHLTTFDGLNYTHTGQNCTYVLFKECKPYPSFLVATKYTGFIDRRERIHSQVSDVLIKVKHTLIQLGQGAKIYVNGKPITVLPWTDGETITIRNRDSRHVNVDVKNKFTVSWTGFGNIASKLDSSLDGTVCGLLGNADGDPKNDLQMEDGTLMGIDDAEKFGDSWMIPGSCKTEVTKDEIKFIQQ</sequence>
<keyword evidence="1" id="KW-1015">Disulfide bond</keyword>
<evidence type="ECO:0000259" key="4">
    <source>
        <dbReference type="PROSITE" id="PS51233"/>
    </source>
</evidence>
<dbReference type="PROSITE" id="PS51233">
    <property type="entry name" value="VWFD"/>
    <property type="match status" value="1"/>
</dbReference>
<dbReference type="RefSeq" id="XP_006812472.1">
    <property type="nucleotide sequence ID" value="XM_006812409.1"/>
</dbReference>
<organism evidence="5 6">
    <name type="scientific">Saccoglossus kowalevskii</name>
    <name type="common">Acorn worm</name>
    <dbReference type="NCBI Taxonomy" id="10224"/>
    <lineage>
        <taxon>Eukaryota</taxon>
        <taxon>Metazoa</taxon>
        <taxon>Hemichordata</taxon>
        <taxon>Enteropneusta</taxon>
        <taxon>Harrimaniidae</taxon>
        <taxon>Saccoglossus</taxon>
    </lineage>
</organism>
<gene>
    <name evidence="6" type="primary">LOC102809549</name>
</gene>
<evidence type="ECO:0000256" key="1">
    <source>
        <dbReference type="ARBA" id="ARBA00023157"/>
    </source>
</evidence>